<feature type="transmembrane region" description="Helical" evidence="8">
    <location>
        <begin position="174"/>
        <end position="197"/>
    </location>
</feature>
<dbReference type="Pfam" id="PF12698">
    <property type="entry name" value="ABC2_membrane_3"/>
    <property type="match status" value="1"/>
</dbReference>
<protein>
    <submittedName>
        <fullName evidence="10">Export ABC transporter permease protein</fullName>
    </submittedName>
</protein>
<feature type="transmembrane region" description="Helical" evidence="8">
    <location>
        <begin position="223"/>
        <end position="247"/>
    </location>
</feature>
<dbReference type="PROSITE" id="PS51012">
    <property type="entry name" value="ABC_TM2"/>
    <property type="match status" value="1"/>
</dbReference>
<feature type="domain" description="ABC transmembrane type-2" evidence="9">
    <location>
        <begin position="141"/>
        <end position="367"/>
    </location>
</feature>
<organism evidence="10 11">
    <name type="scientific">Syntrophus aciditrophicus (strain SB)</name>
    <dbReference type="NCBI Taxonomy" id="56780"/>
    <lineage>
        <taxon>Bacteria</taxon>
        <taxon>Pseudomonadati</taxon>
        <taxon>Thermodesulfobacteriota</taxon>
        <taxon>Syntrophia</taxon>
        <taxon>Syntrophales</taxon>
        <taxon>Syntrophaceae</taxon>
        <taxon>Syntrophus</taxon>
    </lineage>
</organism>
<dbReference type="InterPro" id="IPR013525">
    <property type="entry name" value="ABC2_TM"/>
</dbReference>
<evidence type="ECO:0000256" key="8">
    <source>
        <dbReference type="SAM" id="Phobius"/>
    </source>
</evidence>
<dbReference type="eggNOG" id="COG0842">
    <property type="taxonomic scope" value="Bacteria"/>
</dbReference>
<keyword evidence="3" id="KW-0813">Transport</keyword>
<feature type="transmembrane region" description="Helical" evidence="8">
    <location>
        <begin position="341"/>
        <end position="360"/>
    </location>
</feature>
<keyword evidence="6 8" id="KW-1133">Transmembrane helix</keyword>
<dbReference type="InterPro" id="IPR051449">
    <property type="entry name" value="ABC-2_transporter_component"/>
</dbReference>
<comment type="subcellular location">
    <subcellularLocation>
        <location evidence="1">Cell membrane</location>
        <topology evidence="1">Multi-pass membrane protein</topology>
    </subcellularLocation>
</comment>
<name>Q2LXA4_SYNAS</name>
<keyword evidence="7 8" id="KW-0472">Membrane</keyword>
<proteinExistence type="inferred from homology"/>
<dbReference type="EMBL" id="CP000252">
    <property type="protein sequence ID" value="ABC78718.1"/>
    <property type="molecule type" value="Genomic_DNA"/>
</dbReference>
<evidence type="ECO:0000256" key="5">
    <source>
        <dbReference type="ARBA" id="ARBA00022692"/>
    </source>
</evidence>
<evidence type="ECO:0000256" key="4">
    <source>
        <dbReference type="ARBA" id="ARBA00022475"/>
    </source>
</evidence>
<gene>
    <name evidence="10" type="ORF">SYN_00243</name>
</gene>
<evidence type="ECO:0000256" key="2">
    <source>
        <dbReference type="ARBA" id="ARBA00007783"/>
    </source>
</evidence>
<dbReference type="Proteomes" id="UP000001933">
    <property type="component" value="Chromosome"/>
</dbReference>
<dbReference type="RefSeq" id="WP_011418735.1">
    <property type="nucleotide sequence ID" value="NC_007759.1"/>
</dbReference>
<evidence type="ECO:0000256" key="3">
    <source>
        <dbReference type="ARBA" id="ARBA00022448"/>
    </source>
</evidence>
<comment type="similarity">
    <text evidence="2">Belongs to the ABC-2 integral membrane protein family.</text>
</comment>
<feature type="transmembrane region" description="Helical" evidence="8">
    <location>
        <begin position="253"/>
        <end position="275"/>
    </location>
</feature>
<evidence type="ECO:0000259" key="9">
    <source>
        <dbReference type="PROSITE" id="PS51012"/>
    </source>
</evidence>
<keyword evidence="4" id="KW-1003">Cell membrane</keyword>
<dbReference type="PANTHER" id="PTHR30294:SF29">
    <property type="entry name" value="MULTIDRUG ABC TRANSPORTER PERMEASE YBHS-RELATED"/>
    <property type="match status" value="1"/>
</dbReference>
<dbReference type="AlphaFoldDB" id="Q2LXA4"/>
<keyword evidence="5 8" id="KW-0812">Transmembrane</keyword>
<dbReference type="STRING" id="56780.SYN_00243"/>
<accession>Q2LXA4</accession>
<dbReference type="InterPro" id="IPR047817">
    <property type="entry name" value="ABC2_TM_bact-type"/>
</dbReference>
<evidence type="ECO:0000313" key="10">
    <source>
        <dbReference type="EMBL" id="ABC78718.1"/>
    </source>
</evidence>
<dbReference type="KEGG" id="sat:SYN_00243"/>
<dbReference type="Gene3D" id="3.40.1710.10">
    <property type="entry name" value="abc type-2 transporter like domain"/>
    <property type="match status" value="1"/>
</dbReference>
<sequence>MKLRRVSAVAKKEIIQILRDPFSLALAFLMPVLLLFIFGYAITLDVDNLKTTVYDQDNSRESREFLSEMVRSGYFTVVGYPSTPAEITPYLDKGIARIAIWIPYDFSKNLRTGKESQVQVLVDGSDSNTATIGLAYVAAVADLFTQRMSPTRRLPPIEPRLRVWYNSELKSRNFIIPGLVAVIMGIIAALLTSLTIAREWERGTMEQLVSTPIKKTELLLGKLIPYFLIGLIDVAISVIIGIFLFGVPFRGSVVLLFLVSSIFLFGGLSFGILISVATKSQLLASQVAMVTSYLPAFLLSGFMFSIANMPQPLQLMTRIIPARYFVSLIKDIFLKANPLKFLAFDTLLLSVFGILAFAMANRKFKKKII</sequence>
<dbReference type="FunCoup" id="Q2LXA4">
    <property type="interactions" value="246"/>
</dbReference>
<keyword evidence="11" id="KW-1185">Reference proteome</keyword>
<dbReference type="PANTHER" id="PTHR30294">
    <property type="entry name" value="MEMBRANE COMPONENT OF ABC TRANSPORTER YHHJ-RELATED"/>
    <property type="match status" value="1"/>
</dbReference>
<evidence type="ECO:0000256" key="6">
    <source>
        <dbReference type="ARBA" id="ARBA00022989"/>
    </source>
</evidence>
<dbReference type="GO" id="GO:0005886">
    <property type="term" value="C:plasma membrane"/>
    <property type="evidence" value="ECO:0007669"/>
    <property type="project" value="UniProtKB-SubCell"/>
</dbReference>
<evidence type="ECO:0000256" key="1">
    <source>
        <dbReference type="ARBA" id="ARBA00004651"/>
    </source>
</evidence>
<dbReference type="HOGENOM" id="CLU_039483_8_3_7"/>
<feature type="transmembrane region" description="Helical" evidence="8">
    <location>
        <begin position="287"/>
        <end position="307"/>
    </location>
</feature>
<feature type="transmembrane region" description="Helical" evidence="8">
    <location>
        <begin position="21"/>
        <end position="42"/>
    </location>
</feature>
<dbReference type="InParanoid" id="Q2LXA4"/>
<evidence type="ECO:0000256" key="7">
    <source>
        <dbReference type="ARBA" id="ARBA00023136"/>
    </source>
</evidence>
<evidence type="ECO:0000313" key="11">
    <source>
        <dbReference type="Proteomes" id="UP000001933"/>
    </source>
</evidence>
<dbReference type="GO" id="GO:0140359">
    <property type="term" value="F:ABC-type transporter activity"/>
    <property type="evidence" value="ECO:0007669"/>
    <property type="project" value="InterPro"/>
</dbReference>
<reference evidence="10 11" key="1">
    <citation type="journal article" date="2007" name="Proc. Natl. Acad. Sci. U.S.A.">
        <title>The genome of Syntrophus aciditrophicus: life at the thermodynamic limit of microbial growth.</title>
        <authorList>
            <person name="McInerney M.J."/>
            <person name="Rohlin L."/>
            <person name="Mouttaki H."/>
            <person name="Kim U."/>
            <person name="Krupp R.S."/>
            <person name="Rios-Hernandez L."/>
            <person name="Sieber J."/>
            <person name="Struchtemeyer C.G."/>
            <person name="Bhattacharyya A."/>
            <person name="Campbell J.W."/>
            <person name="Gunsalus R.P."/>
        </authorList>
    </citation>
    <scope>NUCLEOTIDE SEQUENCE [LARGE SCALE GENOMIC DNA]</scope>
    <source>
        <strain evidence="10 11">SB</strain>
    </source>
</reference>
<dbReference type="OrthoDB" id="9808686at2"/>